<dbReference type="Gene3D" id="3.60.15.10">
    <property type="entry name" value="Ribonuclease Z/Hydroxyacylglutathione hydrolase-like"/>
    <property type="match status" value="1"/>
</dbReference>
<proteinExistence type="predicted"/>
<evidence type="ECO:0000256" key="4">
    <source>
        <dbReference type="ARBA" id="ARBA00022833"/>
    </source>
</evidence>
<protein>
    <submittedName>
        <fullName evidence="6">MBL fold metallo-hydrolase</fullName>
    </submittedName>
</protein>
<sequence length="211" mass="24035">MLQIETFTFNPFQENAYVLSNEHGEAIIIDPGTYFPAEAQTLKDYILRAGLQPKVLINTHCHLDHVFGNQWVSECYNLELWMHPNEEEMLVDANKSSEKYGLPFDNYTGKINFIQEGETIQLGEDRLEIILVPGHSPGSICLYCKAQNFIIGGDVLFRESIGRTDLYKGNHEELLQSIKEKMLILPTETVVYPGHGPKTTIGYEKQNNPFL</sequence>
<dbReference type="AlphaFoldDB" id="A0A386HTV2"/>
<comment type="cofactor">
    <cofactor evidence="1">
        <name>Zn(2+)</name>
        <dbReference type="ChEBI" id="CHEBI:29105"/>
    </cofactor>
</comment>
<dbReference type="GO" id="GO:0046872">
    <property type="term" value="F:metal ion binding"/>
    <property type="evidence" value="ECO:0007669"/>
    <property type="project" value="UniProtKB-KW"/>
</dbReference>
<evidence type="ECO:0000256" key="2">
    <source>
        <dbReference type="ARBA" id="ARBA00022723"/>
    </source>
</evidence>
<dbReference type="GO" id="GO:0016787">
    <property type="term" value="F:hydrolase activity"/>
    <property type="evidence" value="ECO:0007669"/>
    <property type="project" value="UniProtKB-KW"/>
</dbReference>
<evidence type="ECO:0000256" key="3">
    <source>
        <dbReference type="ARBA" id="ARBA00022801"/>
    </source>
</evidence>
<evidence type="ECO:0000256" key="1">
    <source>
        <dbReference type="ARBA" id="ARBA00001947"/>
    </source>
</evidence>
<dbReference type="PANTHER" id="PTHR46233">
    <property type="entry name" value="HYDROXYACYLGLUTATHIONE HYDROLASE GLOC"/>
    <property type="match status" value="1"/>
</dbReference>
<dbReference type="InterPro" id="IPR051453">
    <property type="entry name" value="MBL_Glyoxalase_II"/>
</dbReference>
<dbReference type="CDD" id="cd06262">
    <property type="entry name" value="metallo-hydrolase-like_MBL-fold"/>
    <property type="match status" value="1"/>
</dbReference>
<organism evidence="6 7">
    <name type="scientific">Arachidicoccus soli</name>
    <dbReference type="NCBI Taxonomy" id="2341117"/>
    <lineage>
        <taxon>Bacteria</taxon>
        <taxon>Pseudomonadati</taxon>
        <taxon>Bacteroidota</taxon>
        <taxon>Chitinophagia</taxon>
        <taxon>Chitinophagales</taxon>
        <taxon>Chitinophagaceae</taxon>
        <taxon>Arachidicoccus</taxon>
    </lineage>
</organism>
<evidence type="ECO:0000259" key="5">
    <source>
        <dbReference type="SMART" id="SM00849"/>
    </source>
</evidence>
<dbReference type="Proteomes" id="UP000266118">
    <property type="component" value="Chromosome"/>
</dbReference>
<keyword evidence="3 6" id="KW-0378">Hydrolase</keyword>
<accession>A0A386HTV2</accession>
<name>A0A386HTV2_9BACT</name>
<keyword evidence="4" id="KW-0862">Zinc</keyword>
<dbReference type="EMBL" id="CP032489">
    <property type="protein sequence ID" value="AYD49253.1"/>
    <property type="molecule type" value="Genomic_DNA"/>
</dbReference>
<dbReference type="KEGG" id="ark:D6B99_02510"/>
<evidence type="ECO:0000313" key="7">
    <source>
        <dbReference type="Proteomes" id="UP000266118"/>
    </source>
</evidence>
<keyword evidence="7" id="KW-1185">Reference proteome</keyword>
<keyword evidence="2" id="KW-0479">Metal-binding</keyword>
<dbReference type="Pfam" id="PF00753">
    <property type="entry name" value="Lactamase_B"/>
    <property type="match status" value="1"/>
</dbReference>
<evidence type="ECO:0000313" key="6">
    <source>
        <dbReference type="EMBL" id="AYD49253.1"/>
    </source>
</evidence>
<dbReference type="RefSeq" id="WP_119990812.1">
    <property type="nucleotide sequence ID" value="NZ_CP032489.1"/>
</dbReference>
<dbReference type="SUPFAM" id="SSF56281">
    <property type="entry name" value="Metallo-hydrolase/oxidoreductase"/>
    <property type="match status" value="1"/>
</dbReference>
<dbReference type="OrthoDB" id="9802248at2"/>
<dbReference type="SMART" id="SM00849">
    <property type="entry name" value="Lactamase_B"/>
    <property type="match status" value="1"/>
</dbReference>
<gene>
    <name evidence="6" type="ORF">D6B99_02510</name>
</gene>
<dbReference type="InterPro" id="IPR036866">
    <property type="entry name" value="RibonucZ/Hydroxyglut_hydro"/>
</dbReference>
<dbReference type="InterPro" id="IPR001279">
    <property type="entry name" value="Metallo-B-lactamas"/>
</dbReference>
<feature type="domain" description="Metallo-beta-lactamase" evidence="5">
    <location>
        <begin position="13"/>
        <end position="195"/>
    </location>
</feature>
<reference evidence="6 7" key="1">
    <citation type="submission" date="2018-09" db="EMBL/GenBank/DDBJ databases">
        <title>Arachidicoccus sp. nov., a bacterium isolated from soil.</title>
        <authorList>
            <person name="Weon H.-Y."/>
            <person name="Kwon S.-W."/>
            <person name="Lee S.A."/>
        </authorList>
    </citation>
    <scope>NUCLEOTIDE SEQUENCE [LARGE SCALE GENOMIC DNA]</scope>
    <source>
        <strain evidence="6 7">KIS59-12</strain>
    </source>
</reference>
<dbReference type="PANTHER" id="PTHR46233:SF3">
    <property type="entry name" value="HYDROXYACYLGLUTATHIONE HYDROLASE GLOC"/>
    <property type="match status" value="1"/>
</dbReference>